<organism evidence="1 2">
    <name type="scientific">Deminuibacter soli</name>
    <dbReference type="NCBI Taxonomy" id="2291815"/>
    <lineage>
        <taxon>Bacteria</taxon>
        <taxon>Pseudomonadati</taxon>
        <taxon>Bacteroidota</taxon>
        <taxon>Chitinophagia</taxon>
        <taxon>Chitinophagales</taxon>
        <taxon>Chitinophagaceae</taxon>
        <taxon>Deminuibacter</taxon>
    </lineage>
</organism>
<comment type="caution">
    <text evidence="1">The sequence shown here is derived from an EMBL/GenBank/DDBJ whole genome shotgun (WGS) entry which is preliminary data.</text>
</comment>
<proteinExistence type="predicted"/>
<dbReference type="RefSeq" id="WP_116845919.1">
    <property type="nucleotide sequence ID" value="NZ_QTJU01000001.1"/>
</dbReference>
<name>A0A3E1NQG4_9BACT</name>
<gene>
    <name evidence="1" type="ORF">DXN05_04100</name>
</gene>
<dbReference type="AlphaFoldDB" id="A0A3E1NQG4"/>
<evidence type="ECO:0008006" key="3">
    <source>
        <dbReference type="Google" id="ProtNLM"/>
    </source>
</evidence>
<reference evidence="1 2" key="1">
    <citation type="submission" date="2018-08" db="EMBL/GenBank/DDBJ databases">
        <title>Chitinophagaceae sp. K23C18032701, a novel bacterium isolated from forest soil.</title>
        <authorList>
            <person name="Wang C."/>
        </authorList>
    </citation>
    <scope>NUCLEOTIDE SEQUENCE [LARGE SCALE GENOMIC DNA]</scope>
    <source>
        <strain evidence="1 2">K23C18032701</strain>
    </source>
</reference>
<protein>
    <recommendedName>
        <fullName evidence="3">DUF748 domain-containing protein</fullName>
    </recommendedName>
</protein>
<dbReference type="Proteomes" id="UP000261284">
    <property type="component" value="Unassembled WGS sequence"/>
</dbReference>
<dbReference type="EMBL" id="QTJU01000001">
    <property type="protein sequence ID" value="RFM30163.1"/>
    <property type="molecule type" value="Genomic_DNA"/>
</dbReference>
<accession>A0A3E1NQG4</accession>
<dbReference type="OrthoDB" id="814802at2"/>
<evidence type="ECO:0000313" key="2">
    <source>
        <dbReference type="Proteomes" id="UP000261284"/>
    </source>
</evidence>
<evidence type="ECO:0000313" key="1">
    <source>
        <dbReference type="EMBL" id="RFM30163.1"/>
    </source>
</evidence>
<sequence>MKKLLIVSAIVLVAGAAGVLAYLHFTRNKDLTPLVTKKLQQLVHDGSGGLYNLKVDSIELDVIAGNILLYNASLQADSSVLQQMKQTNRAPENVFRVSVKLLDLKGLSPKTLLDKKNIDLSTLHIREPKVEIFHQTASEAKSPDSLYHKIGKELHSFKLGDLLLDKIAFTYYDLDKGGKTTHLDNLSCHFTNILVDSTTQHDTTRFLFAKEAVLLLSNYEHISKSGLYRFAIDSMTMVATSRQIHIRNLTLRPAGKKEDFSSKIKLRQDRYDLHISNISASNVDWFNLLINKTMIADEVNISNGSWEIFSDQRVPPSNESKLGSFPHQKLTQLLMPVYIKNIRIHDLDIIYQEFNPLSGQKGTVEFYHADGVISNVTNAVDKIKANQYMEIKAHAAFMQQARIDATIRFDLKNAAAGLFTVDGKVGNMDVTHLNKATIPLGLFDVKSGTLKQFTFHMEGNNRRSAATTSVTYSDLKVNAMAKDEDHPGEVKKKGLATFIANNFMLAKSSPDKGSSPIEQHVTFTKTPQQTFWGFIWKTVMEGIRPSIKGQKEKKKDA</sequence>
<keyword evidence="2" id="KW-1185">Reference proteome</keyword>